<keyword evidence="3" id="KW-1185">Reference proteome</keyword>
<comment type="caution">
    <text evidence="2">The sequence shown here is derived from an EMBL/GenBank/DDBJ whole genome shotgun (WGS) entry which is preliminary data.</text>
</comment>
<proteinExistence type="predicted"/>
<protein>
    <submittedName>
        <fullName evidence="2">Uncharacterized protein</fullName>
    </submittedName>
</protein>
<evidence type="ECO:0000256" key="1">
    <source>
        <dbReference type="SAM" id="MobiDB-lite"/>
    </source>
</evidence>
<reference evidence="2 3" key="1">
    <citation type="submission" date="2019-07" db="EMBL/GenBank/DDBJ databases">
        <title>Draft genome assembly of a fouling barnacle, Amphibalanus amphitrite (Darwin, 1854): The first reference genome for Thecostraca.</title>
        <authorList>
            <person name="Kim W."/>
        </authorList>
    </citation>
    <scope>NUCLEOTIDE SEQUENCE [LARGE SCALE GENOMIC DNA]</scope>
    <source>
        <strain evidence="2">SNU_AA5</strain>
        <tissue evidence="2">Soma without cirri and trophi</tissue>
    </source>
</reference>
<evidence type="ECO:0000313" key="3">
    <source>
        <dbReference type="Proteomes" id="UP000440578"/>
    </source>
</evidence>
<organism evidence="2 3">
    <name type="scientific">Amphibalanus amphitrite</name>
    <name type="common">Striped barnacle</name>
    <name type="synonym">Balanus amphitrite</name>
    <dbReference type="NCBI Taxonomy" id="1232801"/>
    <lineage>
        <taxon>Eukaryota</taxon>
        <taxon>Metazoa</taxon>
        <taxon>Ecdysozoa</taxon>
        <taxon>Arthropoda</taxon>
        <taxon>Crustacea</taxon>
        <taxon>Multicrustacea</taxon>
        <taxon>Cirripedia</taxon>
        <taxon>Thoracica</taxon>
        <taxon>Thoracicalcarea</taxon>
        <taxon>Balanomorpha</taxon>
        <taxon>Balanoidea</taxon>
        <taxon>Balanidae</taxon>
        <taxon>Amphibalaninae</taxon>
        <taxon>Amphibalanus</taxon>
    </lineage>
</organism>
<evidence type="ECO:0000313" key="2">
    <source>
        <dbReference type="EMBL" id="KAF0305331.1"/>
    </source>
</evidence>
<gene>
    <name evidence="2" type="ORF">FJT64_023024</name>
</gene>
<name>A0A6A4WT77_AMPAM</name>
<feature type="region of interest" description="Disordered" evidence="1">
    <location>
        <begin position="1"/>
        <end position="33"/>
    </location>
</feature>
<dbReference type="OrthoDB" id="10616273at2759"/>
<dbReference type="AlphaFoldDB" id="A0A6A4WT77"/>
<dbReference type="Proteomes" id="UP000440578">
    <property type="component" value="Unassembled WGS sequence"/>
</dbReference>
<accession>A0A6A4WT77</accession>
<dbReference type="EMBL" id="VIIS01000762">
    <property type="protein sequence ID" value="KAF0305331.1"/>
    <property type="molecule type" value="Genomic_DNA"/>
</dbReference>
<sequence length="547" mass="61960">MVAKCRTVRLAQPPATESSSSDAAADDDGSQEVGSLRNIVGQQRQQQVALFRAETARLRHTNADLQRLSRLRETAEVKHPPPWSPELVGCEKLLTDEVAWREYERRYLMVAPPVQLPPPQEVDIGRLTARLTGEQPMLPTPDRTCAQGFFPPAGRTRLAYNEPRLRSLVPGCRLPNTVIIRLLWSTRTLLDVEYYRAMENRRMRRRQHWEYFEWSDSDELEEEAHPQDSAQYMTHLENVAIRRRNKLKISMVDHDHVENWLQLAASGVDGVGAAPDSEDEVISKIRQRRLSRRGQLRSDLDGSLASQDDAYMPAFGRFTLYTATDDIPTLIMATDTLVLLADQMGVVMASILTLLTLERLDVRDCIETLLERLGLVDPHKVVLREALSWAPRGKHRNRETCLKEINRKALSFVSNWMQAFEAHTKLIAEEVIEVLNYFVEMTDDEDELGQARGESGRFAGRLEVSDPLEWRRNNKDILVPPSPSPVVQGNRSLASGVLRPTALVTHWQGVPGLAPGPWPTVTVGIRLRIADKYYRGLPAPGAPMEFH</sequence>